<dbReference type="EMBL" id="NCVQ01000009">
    <property type="protein sequence ID" value="PWZ12209.1"/>
    <property type="molecule type" value="Genomic_DNA"/>
</dbReference>
<sequence length="39" mass="4201">MARVRARRPSTEGSGGGGPESGHELRLVAYTGSVRRFEI</sequence>
<organism evidence="2">
    <name type="scientific">Zea mays</name>
    <name type="common">Maize</name>
    <dbReference type="NCBI Taxonomy" id="4577"/>
    <lineage>
        <taxon>Eukaryota</taxon>
        <taxon>Viridiplantae</taxon>
        <taxon>Streptophyta</taxon>
        <taxon>Embryophyta</taxon>
        <taxon>Tracheophyta</taxon>
        <taxon>Spermatophyta</taxon>
        <taxon>Magnoliopsida</taxon>
        <taxon>Liliopsida</taxon>
        <taxon>Poales</taxon>
        <taxon>Poaceae</taxon>
        <taxon>PACMAD clade</taxon>
        <taxon>Panicoideae</taxon>
        <taxon>Andropogonodae</taxon>
        <taxon>Andropogoneae</taxon>
        <taxon>Tripsacinae</taxon>
        <taxon>Zea</taxon>
    </lineage>
</organism>
<accession>A0A3L6DUS7</accession>
<feature type="region of interest" description="Disordered" evidence="1">
    <location>
        <begin position="1"/>
        <end position="27"/>
    </location>
</feature>
<proteinExistence type="predicted"/>
<gene>
    <name evidence="2" type="ORF">Zm00014a_002258</name>
</gene>
<evidence type="ECO:0000313" key="2">
    <source>
        <dbReference type="EMBL" id="PWZ12209.1"/>
    </source>
</evidence>
<comment type="caution">
    <text evidence="2">The sequence shown here is derived from an EMBL/GenBank/DDBJ whole genome shotgun (WGS) entry which is preliminary data.</text>
</comment>
<protein>
    <submittedName>
        <fullName evidence="2">Uncharacterized protein</fullName>
    </submittedName>
</protein>
<dbReference type="Proteomes" id="UP000251960">
    <property type="component" value="Chromosome 8"/>
</dbReference>
<name>A0A3L6DUS7_MAIZE</name>
<dbReference type="AlphaFoldDB" id="A0A3L6DUS7"/>
<evidence type="ECO:0000256" key="1">
    <source>
        <dbReference type="SAM" id="MobiDB-lite"/>
    </source>
</evidence>
<reference evidence="2" key="1">
    <citation type="journal article" date="2018" name="Nat. Genet.">
        <title>Extensive intraspecific gene order and gene structural variations between Mo17 and other maize genomes.</title>
        <authorList>
            <person name="Sun S."/>
            <person name="Zhou Y."/>
            <person name="Chen J."/>
            <person name="Shi J."/>
            <person name="Zhao H."/>
            <person name="Zhao H."/>
            <person name="Song W."/>
            <person name="Zhang M."/>
            <person name="Cui Y."/>
            <person name="Dong X."/>
            <person name="Liu H."/>
            <person name="Ma X."/>
            <person name="Jiao Y."/>
            <person name="Wang B."/>
            <person name="Wei X."/>
            <person name="Stein J.C."/>
            <person name="Glaubitz J.C."/>
            <person name="Lu F."/>
            <person name="Yu G."/>
            <person name="Liang C."/>
            <person name="Fengler K."/>
            <person name="Li B."/>
            <person name="Rafalski A."/>
            <person name="Schnable P.S."/>
            <person name="Ware D.H."/>
            <person name="Buckler E.S."/>
            <person name="Lai J."/>
        </authorList>
    </citation>
    <scope>NUCLEOTIDE SEQUENCE [LARGE SCALE GENOMIC DNA]</scope>
    <source>
        <tissue evidence="2">Seedling</tissue>
    </source>
</reference>